<dbReference type="InterPro" id="IPR022926">
    <property type="entry name" value="NH(3)-dep_NAD(+)_synth"/>
</dbReference>
<feature type="domain" description="NAD/GMP synthase" evidence="11">
    <location>
        <begin position="13"/>
        <end position="249"/>
    </location>
</feature>
<dbReference type="FunFam" id="3.40.50.620:FF:000106">
    <property type="entry name" value="Glutamine-dependent NAD(+) synthetase"/>
    <property type="match status" value="1"/>
</dbReference>
<feature type="binding site" evidence="8">
    <location>
        <position position="139"/>
    </location>
    <ligand>
        <name>Mg(2+)</name>
        <dbReference type="ChEBI" id="CHEBI:18420"/>
    </ligand>
</feature>
<dbReference type="InterPro" id="IPR022310">
    <property type="entry name" value="NAD/GMP_synthase"/>
</dbReference>
<comment type="catalytic activity">
    <reaction evidence="8 10">
        <text>deamido-NAD(+) + NH4(+) + ATP = AMP + diphosphate + NAD(+) + H(+)</text>
        <dbReference type="Rhea" id="RHEA:21188"/>
        <dbReference type="ChEBI" id="CHEBI:15378"/>
        <dbReference type="ChEBI" id="CHEBI:28938"/>
        <dbReference type="ChEBI" id="CHEBI:30616"/>
        <dbReference type="ChEBI" id="CHEBI:33019"/>
        <dbReference type="ChEBI" id="CHEBI:57540"/>
        <dbReference type="ChEBI" id="CHEBI:58437"/>
        <dbReference type="ChEBI" id="CHEBI:456215"/>
        <dbReference type="EC" id="6.3.1.5"/>
    </reaction>
</comment>
<keyword evidence="3 8" id="KW-0479">Metal-binding</keyword>
<feature type="binding site" evidence="8">
    <location>
        <begin position="32"/>
        <end position="39"/>
    </location>
    <ligand>
        <name>ATP</name>
        <dbReference type="ChEBI" id="CHEBI:30616"/>
    </ligand>
</feature>
<dbReference type="InterPro" id="IPR014729">
    <property type="entry name" value="Rossmann-like_a/b/a_fold"/>
</dbReference>
<comment type="subunit">
    <text evidence="8">Homodimer.</text>
</comment>
<dbReference type="Pfam" id="PF02540">
    <property type="entry name" value="NAD_synthase"/>
    <property type="match status" value="1"/>
</dbReference>
<dbReference type="GO" id="GO:0005524">
    <property type="term" value="F:ATP binding"/>
    <property type="evidence" value="ECO:0007669"/>
    <property type="project" value="UniProtKB-UniRule"/>
</dbReference>
<dbReference type="InterPro" id="IPR003694">
    <property type="entry name" value="NAD_synthase"/>
</dbReference>
<dbReference type="UniPathway" id="UPA00253">
    <property type="reaction ID" value="UER00333"/>
</dbReference>
<dbReference type="Gene3D" id="3.40.50.620">
    <property type="entry name" value="HUPs"/>
    <property type="match status" value="1"/>
</dbReference>
<evidence type="ECO:0000256" key="6">
    <source>
        <dbReference type="ARBA" id="ARBA00022842"/>
    </source>
</evidence>
<dbReference type="GO" id="GO:0004359">
    <property type="term" value="F:glutaminase activity"/>
    <property type="evidence" value="ECO:0007669"/>
    <property type="project" value="InterPro"/>
</dbReference>
<dbReference type="PANTHER" id="PTHR23090">
    <property type="entry name" value="NH 3 /GLUTAMINE-DEPENDENT NAD + SYNTHETASE"/>
    <property type="match status" value="1"/>
</dbReference>
<evidence type="ECO:0000259" key="11">
    <source>
        <dbReference type="Pfam" id="PF02540"/>
    </source>
</evidence>
<dbReference type="PANTHER" id="PTHR23090:SF9">
    <property type="entry name" value="GLUTAMINE-DEPENDENT NAD(+) SYNTHETASE"/>
    <property type="match status" value="1"/>
</dbReference>
<dbReference type="GO" id="GO:0008795">
    <property type="term" value="F:NAD+ synthase activity"/>
    <property type="evidence" value="ECO:0007669"/>
    <property type="project" value="UniProtKB-UniRule"/>
</dbReference>
<evidence type="ECO:0000256" key="10">
    <source>
        <dbReference type="RuleBase" id="RU003812"/>
    </source>
</evidence>
<dbReference type="HAMAP" id="MF_00193">
    <property type="entry name" value="NadE_ammonia_dep"/>
    <property type="match status" value="1"/>
</dbReference>
<keyword evidence="5 8" id="KW-0067">ATP-binding</keyword>
<evidence type="ECO:0000256" key="3">
    <source>
        <dbReference type="ARBA" id="ARBA00022723"/>
    </source>
</evidence>
<keyword evidence="6 8" id="KW-0460">Magnesium</keyword>
<name>A0A235BSL1_UNCW3</name>
<dbReference type="EMBL" id="NOZQ01000163">
    <property type="protein sequence ID" value="OYD14717.1"/>
    <property type="molecule type" value="Genomic_DNA"/>
</dbReference>
<comment type="function">
    <text evidence="8">Catalyzes the ATP-dependent amidation of deamido-NAD to form NAD. Uses ammonia as a nitrogen source.</text>
</comment>
<comment type="caution">
    <text evidence="8">Lacks conserved residue(s) required for the propagation of feature annotation.</text>
</comment>
<evidence type="ECO:0000256" key="8">
    <source>
        <dbReference type="HAMAP-Rule" id="MF_00193"/>
    </source>
</evidence>
<organism evidence="12 13">
    <name type="scientific">candidate division WOR-3 bacterium JGI_Cruoil_03_44_89</name>
    <dbReference type="NCBI Taxonomy" id="1973748"/>
    <lineage>
        <taxon>Bacteria</taxon>
        <taxon>Bacteria division WOR-3</taxon>
    </lineage>
</organism>
<dbReference type="SUPFAM" id="SSF52402">
    <property type="entry name" value="Adenine nucleotide alpha hydrolases-like"/>
    <property type="match status" value="1"/>
</dbReference>
<feature type="binding site" description="in other chain" evidence="8">
    <location>
        <position position="114"/>
    </location>
    <ligand>
        <name>deamido-NAD(+)</name>
        <dbReference type="ChEBI" id="CHEBI:58437"/>
        <note>ligand shared between two neighboring subunits</note>
    </ligand>
</feature>
<feature type="binding site" evidence="8">
    <location>
        <position position="134"/>
    </location>
    <ligand>
        <name>ATP</name>
        <dbReference type="ChEBI" id="CHEBI:30616"/>
    </ligand>
</feature>
<keyword evidence="4 8" id="KW-0547">Nucleotide-binding</keyword>
<reference evidence="12 13" key="1">
    <citation type="submission" date="2017-07" db="EMBL/GenBank/DDBJ databases">
        <title>Recovery of genomes from metagenomes via a dereplication, aggregation, and scoring strategy.</title>
        <authorList>
            <person name="Sieber C.M."/>
            <person name="Probst A.J."/>
            <person name="Sharrar A."/>
            <person name="Thomas B.C."/>
            <person name="Hess M."/>
            <person name="Tringe S.G."/>
            <person name="Banfield J.F."/>
        </authorList>
    </citation>
    <scope>NUCLEOTIDE SEQUENCE [LARGE SCALE GENOMIC DNA]</scope>
    <source>
        <strain evidence="12">JGI_Cruoil_03_44_89</strain>
    </source>
</reference>
<evidence type="ECO:0000256" key="2">
    <source>
        <dbReference type="ARBA" id="ARBA00022598"/>
    </source>
</evidence>
<gene>
    <name evidence="8" type="primary">nadE</name>
    <name evidence="12" type="ORF">CH333_07370</name>
</gene>
<dbReference type="EC" id="6.3.1.5" evidence="8 10"/>
<dbReference type="GO" id="GO:0009435">
    <property type="term" value="P:NAD+ biosynthetic process"/>
    <property type="evidence" value="ECO:0007669"/>
    <property type="project" value="UniProtKB-UniRule"/>
</dbReference>
<dbReference type="AlphaFoldDB" id="A0A235BSL1"/>
<dbReference type="GO" id="GO:0003952">
    <property type="term" value="F:NAD+ synthase (glutamine-hydrolyzing) activity"/>
    <property type="evidence" value="ECO:0007669"/>
    <property type="project" value="InterPro"/>
</dbReference>
<dbReference type="GO" id="GO:0005737">
    <property type="term" value="C:cytoplasm"/>
    <property type="evidence" value="ECO:0007669"/>
    <property type="project" value="InterPro"/>
</dbReference>
<evidence type="ECO:0000313" key="12">
    <source>
        <dbReference type="EMBL" id="OYD14717.1"/>
    </source>
</evidence>
<keyword evidence="7 8" id="KW-0520">NAD</keyword>
<evidence type="ECO:0000256" key="9">
    <source>
        <dbReference type="RuleBase" id="RU003811"/>
    </source>
</evidence>
<evidence type="ECO:0000256" key="5">
    <source>
        <dbReference type="ARBA" id="ARBA00022840"/>
    </source>
</evidence>
<proteinExistence type="inferred from homology"/>
<dbReference type="GO" id="GO:0046872">
    <property type="term" value="F:metal ion binding"/>
    <property type="evidence" value="ECO:0007669"/>
    <property type="project" value="UniProtKB-KW"/>
</dbReference>
<evidence type="ECO:0000256" key="4">
    <source>
        <dbReference type="ARBA" id="ARBA00022741"/>
    </source>
</evidence>
<dbReference type="Proteomes" id="UP000215215">
    <property type="component" value="Unassembled WGS sequence"/>
</dbReference>
<dbReference type="NCBIfam" id="NF010587">
    <property type="entry name" value="PRK13980.1"/>
    <property type="match status" value="1"/>
</dbReference>
<protein>
    <recommendedName>
        <fullName evidence="8 10">NH(3)-dependent NAD(+) synthetase</fullName>
        <ecNumber evidence="8 10">6.3.1.5</ecNumber>
    </recommendedName>
</protein>
<evidence type="ECO:0000313" key="13">
    <source>
        <dbReference type="Proteomes" id="UP000215215"/>
    </source>
</evidence>
<evidence type="ECO:0000256" key="7">
    <source>
        <dbReference type="ARBA" id="ARBA00023027"/>
    </source>
</evidence>
<sequence length="264" mass="29936">MREFDVEGTKRFLVASLADEIKARGFKKGVVGVSGGLDSSVVVTLLSLSLGKKNAIGVIMPYDVTREEDTRDATEVLESLGVRSYRIDISPMVDDYFKNFPTADKVRRGNKMARERMSVLYDISALENALVIGTGNKTEYNLGYSTLFGDAACAIAPIGDLYKTEVRKLASHMGVLEKIIKKVPTAGLWKGQTDEGELGYTYDEIDKLLYYIIDLQYPKKKLLHMDFDLEFIEDIFLRINDTEFKRKPPHIMKIPKRVKYVHKY</sequence>
<feature type="binding site" evidence="8">
    <location>
        <position position="38"/>
    </location>
    <ligand>
        <name>Mg(2+)</name>
        <dbReference type="ChEBI" id="CHEBI:18420"/>
    </ligand>
</feature>
<dbReference type="NCBIfam" id="TIGR00552">
    <property type="entry name" value="nadE"/>
    <property type="match status" value="1"/>
</dbReference>
<dbReference type="CDD" id="cd00553">
    <property type="entry name" value="NAD_synthase"/>
    <property type="match status" value="1"/>
</dbReference>
<comment type="pathway">
    <text evidence="8">Cofactor biosynthesis; NAD(+) biosynthesis; NAD(+) from deamido-NAD(+) (ammonia route): step 1/1.</text>
</comment>
<comment type="caution">
    <text evidence="12">The sequence shown here is derived from an EMBL/GenBank/DDBJ whole genome shotgun (WGS) entry which is preliminary data.</text>
</comment>
<evidence type="ECO:0000256" key="1">
    <source>
        <dbReference type="ARBA" id="ARBA00005859"/>
    </source>
</evidence>
<feature type="binding site" evidence="8">
    <location>
        <position position="163"/>
    </location>
    <ligand>
        <name>ATP</name>
        <dbReference type="ChEBI" id="CHEBI:30616"/>
    </ligand>
</feature>
<keyword evidence="2 8" id="KW-0436">Ligase</keyword>
<feature type="binding site" evidence="8">
    <location>
        <position position="185"/>
    </location>
    <ligand>
        <name>ATP</name>
        <dbReference type="ChEBI" id="CHEBI:30616"/>
    </ligand>
</feature>
<accession>A0A235BSL1</accession>
<comment type="similarity">
    <text evidence="1 8 9">Belongs to the NAD synthetase family.</text>
</comment>